<dbReference type="AlphaFoldDB" id="A0A2T9ZA02"/>
<evidence type="ECO:0000313" key="2">
    <source>
        <dbReference type="Proteomes" id="UP000245609"/>
    </source>
</evidence>
<feature type="non-terminal residue" evidence="1">
    <location>
        <position position="273"/>
    </location>
</feature>
<organism evidence="1 2">
    <name type="scientific">Smittium megazygosporum</name>
    <dbReference type="NCBI Taxonomy" id="133381"/>
    <lineage>
        <taxon>Eukaryota</taxon>
        <taxon>Fungi</taxon>
        <taxon>Fungi incertae sedis</taxon>
        <taxon>Zoopagomycota</taxon>
        <taxon>Kickxellomycotina</taxon>
        <taxon>Harpellomycetes</taxon>
        <taxon>Harpellales</taxon>
        <taxon>Legeriomycetaceae</taxon>
        <taxon>Smittium</taxon>
    </lineage>
</organism>
<dbReference type="Proteomes" id="UP000245609">
    <property type="component" value="Unassembled WGS sequence"/>
</dbReference>
<sequence>MSSPTTIALLSKGIKFSAMSLSKKSKIASRFLDQAKYMSFGDTQSLIDYIFLRSNKGKLLFKNIESNLQTKTLEIMNNIKVLHQNCGTFSGQKSNILALVAGTHTQKTLKDFGFTFSHKQYKLAREKAVIGQFDLNPGEKKIPQSKARIPEDVVEKINSILIEQSIPSSKTIVLAQKNGQKIIKEVRMLQDTKKGIYQKLMERFPQTKISLSKFYTLCPRNFQRASKRTDVCNVCVAGNQYKAELDSMARSGNINLFRMATLQRLMAEFRDHL</sequence>
<comment type="caution">
    <text evidence="1">The sequence shown here is derived from an EMBL/GenBank/DDBJ whole genome shotgun (WGS) entry which is preliminary data.</text>
</comment>
<protein>
    <submittedName>
        <fullName evidence="1">Uncharacterized protein</fullName>
    </submittedName>
</protein>
<dbReference type="OrthoDB" id="5545814at2759"/>
<accession>A0A2T9ZA02</accession>
<name>A0A2T9ZA02_9FUNG</name>
<gene>
    <name evidence="1" type="ORF">BB560_004177</name>
</gene>
<dbReference type="EMBL" id="MBFS01001115">
    <property type="protein sequence ID" value="PVV01404.1"/>
    <property type="molecule type" value="Genomic_DNA"/>
</dbReference>
<reference evidence="1 2" key="1">
    <citation type="journal article" date="2018" name="MBio">
        <title>Comparative Genomics Reveals the Core Gene Toolbox for the Fungus-Insect Symbiosis.</title>
        <authorList>
            <person name="Wang Y."/>
            <person name="Stata M."/>
            <person name="Wang W."/>
            <person name="Stajich J.E."/>
            <person name="White M.M."/>
            <person name="Moncalvo J.M."/>
        </authorList>
    </citation>
    <scope>NUCLEOTIDE SEQUENCE [LARGE SCALE GENOMIC DNA]</scope>
    <source>
        <strain evidence="1 2">SC-DP-2</strain>
    </source>
</reference>
<keyword evidence="2" id="KW-1185">Reference proteome</keyword>
<evidence type="ECO:0000313" key="1">
    <source>
        <dbReference type="EMBL" id="PVV01404.1"/>
    </source>
</evidence>
<proteinExistence type="predicted"/>